<dbReference type="Pfam" id="PF04199">
    <property type="entry name" value="Cyclase"/>
    <property type="match status" value="1"/>
</dbReference>
<dbReference type="RefSeq" id="WP_260993366.1">
    <property type="nucleotide sequence ID" value="NZ_JAODWD010000003.1"/>
</dbReference>
<proteinExistence type="predicted"/>
<dbReference type="SUPFAM" id="SSF102198">
    <property type="entry name" value="Putative cyclase"/>
    <property type="match status" value="1"/>
</dbReference>
<accession>A0ABT2MAM4</accession>
<dbReference type="Proteomes" id="UP001206639">
    <property type="component" value="Unassembled WGS sequence"/>
</dbReference>
<name>A0ABT2MAM4_9MYCO</name>
<evidence type="ECO:0000313" key="2">
    <source>
        <dbReference type="Proteomes" id="UP001206639"/>
    </source>
</evidence>
<comment type="caution">
    <text evidence="1">The sequence shown here is derived from an EMBL/GenBank/DDBJ whole genome shotgun (WGS) entry which is preliminary data.</text>
</comment>
<protein>
    <submittedName>
        <fullName evidence="1">Cyclase family protein</fullName>
    </submittedName>
</protein>
<dbReference type="InterPro" id="IPR037175">
    <property type="entry name" value="KFase_sf"/>
</dbReference>
<keyword evidence="2" id="KW-1185">Reference proteome</keyword>
<evidence type="ECO:0000313" key="1">
    <source>
        <dbReference type="EMBL" id="MCT7659315.1"/>
    </source>
</evidence>
<reference evidence="2" key="1">
    <citation type="submission" date="2023-07" db="EMBL/GenBank/DDBJ databases">
        <authorList>
            <person name="Deng Y."/>
            <person name="Zhang Y.-Q."/>
        </authorList>
    </citation>
    <scope>NUCLEOTIDE SEQUENCE [LARGE SCALE GENOMIC DNA]</scope>
    <source>
        <strain evidence="2">CPCC 205710</strain>
    </source>
</reference>
<dbReference type="InterPro" id="IPR007325">
    <property type="entry name" value="KFase/CYL"/>
</dbReference>
<sequence>MRELSHPIASGMQVYPGDPAVSIEPALLLARDGVDVVALHFGSHTGTHLDAPSHNIAGGRTTGRISLLELIADALVVHLPSLAAPPRWTIPRCRPMPRSI</sequence>
<dbReference type="Gene3D" id="3.50.30.50">
    <property type="entry name" value="Putative cyclase"/>
    <property type="match status" value="1"/>
</dbReference>
<organism evidence="1 2">
    <name type="scientific">Mycobacterium deserti</name>
    <dbReference type="NCBI Taxonomy" id="2978347"/>
    <lineage>
        <taxon>Bacteria</taxon>
        <taxon>Bacillati</taxon>
        <taxon>Actinomycetota</taxon>
        <taxon>Actinomycetes</taxon>
        <taxon>Mycobacteriales</taxon>
        <taxon>Mycobacteriaceae</taxon>
        <taxon>Mycobacterium</taxon>
    </lineage>
</organism>
<dbReference type="EMBL" id="JAODWD010000003">
    <property type="protein sequence ID" value="MCT7659315.1"/>
    <property type="molecule type" value="Genomic_DNA"/>
</dbReference>
<gene>
    <name evidence="1" type="ORF">N4S67_12875</name>
</gene>